<comment type="caution">
    <text evidence="2">The sequence shown here is derived from an EMBL/GenBank/DDBJ whole genome shotgun (WGS) entry which is preliminary data.</text>
</comment>
<dbReference type="Pfam" id="PF15479">
    <property type="entry name" value="DUF4639"/>
    <property type="match status" value="1"/>
</dbReference>
<organism evidence="2 3">
    <name type="scientific">Chiloscyllium punctatum</name>
    <name type="common">Brownbanded bambooshark</name>
    <name type="synonym">Hemiscyllium punctatum</name>
    <dbReference type="NCBI Taxonomy" id="137246"/>
    <lineage>
        <taxon>Eukaryota</taxon>
        <taxon>Metazoa</taxon>
        <taxon>Chordata</taxon>
        <taxon>Craniata</taxon>
        <taxon>Vertebrata</taxon>
        <taxon>Chondrichthyes</taxon>
        <taxon>Elasmobranchii</taxon>
        <taxon>Galeomorphii</taxon>
        <taxon>Galeoidea</taxon>
        <taxon>Orectolobiformes</taxon>
        <taxon>Hemiscylliidae</taxon>
        <taxon>Chiloscyllium</taxon>
    </lineage>
</organism>
<evidence type="ECO:0000256" key="1">
    <source>
        <dbReference type="SAM" id="MobiDB-lite"/>
    </source>
</evidence>
<dbReference type="AlphaFoldDB" id="A0A401RFG5"/>
<name>A0A401RFG5_CHIPU</name>
<dbReference type="OMA" id="RPICNSL"/>
<evidence type="ECO:0000313" key="2">
    <source>
        <dbReference type="EMBL" id="GCC16898.1"/>
    </source>
</evidence>
<dbReference type="OrthoDB" id="193650at2759"/>
<dbReference type="PANTHER" id="PTHR34438:SF1">
    <property type="entry name" value="CHROMOSOME 2 OPEN READING FRAME 81"/>
    <property type="match status" value="1"/>
</dbReference>
<sequence length="494" mass="56141">MMSRSAAQRSRLEKGRTVSAAVSTPASVVEIIPGRFTENDWLSMVSTEDAECQIGDIIDDIVNQVLDGCYRVYIEKQLLPFTISQAKDAILQIIEWQFLMYDPGERNVALDPNWQEDDEPVAYLTDSWAQGSVPVVRKTSTPTQVEQEIYDEASRDTICLVMEDQGHSYDQFFGRNARSECGSTQQEHGGVQPLPSICKELMAYHLDSEKKPGEVIEAEKPEELAIPDEPQTQPKVLKKRHRYKPHRGALSSAKLKNITKSLAETEKDLFQQFDSPPCIEEPPPPPCEIYRMTSYFQNVLKIQNSRLPLNNSVTFDEFGNVTSIQRLKPSQFPRKQLRPVFQLLDVDLEPETHRPFVGEALRPLVFRSGNFGKKFIPVRYKTRRILQKIPGNDKELRSLGQTEDGRVKLHSSNSDRPIGRGAAAQRLRLREPCVISTTPEFIEFIPDGTKDRNCSNCGQNPEYDEEHLSRLRPICNSLAKPPFLVDNLSRSILQ</sequence>
<dbReference type="STRING" id="137246.A0A401RFG5"/>
<evidence type="ECO:0000313" key="3">
    <source>
        <dbReference type="Proteomes" id="UP000287033"/>
    </source>
</evidence>
<feature type="compositionally biased region" description="Basic and acidic residues" evidence="1">
    <location>
        <begin position="396"/>
        <end position="407"/>
    </location>
</feature>
<dbReference type="PANTHER" id="PTHR34438">
    <property type="entry name" value="SI:DKEY-97L20.6"/>
    <property type="match status" value="1"/>
</dbReference>
<proteinExistence type="predicted"/>
<protein>
    <submittedName>
        <fullName evidence="2">Uncharacterized protein</fullName>
    </submittedName>
</protein>
<keyword evidence="3" id="KW-1185">Reference proteome</keyword>
<dbReference type="InterPro" id="IPR028042">
    <property type="entry name" value="DUF4639"/>
</dbReference>
<dbReference type="Proteomes" id="UP000287033">
    <property type="component" value="Unassembled WGS sequence"/>
</dbReference>
<feature type="region of interest" description="Disordered" evidence="1">
    <location>
        <begin position="396"/>
        <end position="422"/>
    </location>
</feature>
<dbReference type="EMBL" id="BEZZ01002592">
    <property type="protein sequence ID" value="GCC16898.1"/>
    <property type="molecule type" value="Genomic_DNA"/>
</dbReference>
<accession>A0A401RFG5</accession>
<gene>
    <name evidence="2" type="ORF">chiPu_0020429</name>
</gene>
<reference evidence="2 3" key="1">
    <citation type="journal article" date="2018" name="Nat. Ecol. Evol.">
        <title>Shark genomes provide insights into elasmobranch evolution and the origin of vertebrates.</title>
        <authorList>
            <person name="Hara Y"/>
            <person name="Yamaguchi K"/>
            <person name="Onimaru K"/>
            <person name="Kadota M"/>
            <person name="Koyanagi M"/>
            <person name="Keeley SD"/>
            <person name="Tatsumi K"/>
            <person name="Tanaka K"/>
            <person name="Motone F"/>
            <person name="Kageyama Y"/>
            <person name="Nozu R"/>
            <person name="Adachi N"/>
            <person name="Nishimura O"/>
            <person name="Nakagawa R"/>
            <person name="Tanegashima C"/>
            <person name="Kiyatake I"/>
            <person name="Matsumoto R"/>
            <person name="Murakumo K"/>
            <person name="Nishida K"/>
            <person name="Terakita A"/>
            <person name="Kuratani S"/>
            <person name="Sato K"/>
            <person name="Hyodo S Kuraku.S."/>
        </authorList>
    </citation>
    <scope>NUCLEOTIDE SEQUENCE [LARGE SCALE GENOMIC DNA]</scope>
</reference>